<evidence type="ECO:0000313" key="2">
    <source>
        <dbReference type="EMBL" id="RNJ26444.1"/>
    </source>
</evidence>
<name>A0AAJ4R8T9_9EURY</name>
<evidence type="ECO:0000313" key="3">
    <source>
        <dbReference type="Proteomes" id="UP000270581"/>
    </source>
</evidence>
<organism evidence="2 3">
    <name type="scientific">Halosegnis longus</name>
    <dbReference type="NCBI Taxonomy" id="2216012"/>
    <lineage>
        <taxon>Archaea</taxon>
        <taxon>Methanobacteriati</taxon>
        <taxon>Methanobacteriota</taxon>
        <taxon>Stenosarchaea group</taxon>
        <taxon>Halobacteria</taxon>
        <taxon>Halobacteriales</taxon>
        <taxon>Natronomonadaceae</taxon>
        <taxon>Halosegnis</taxon>
    </lineage>
</organism>
<feature type="region of interest" description="Disordered" evidence="1">
    <location>
        <begin position="50"/>
        <end position="79"/>
    </location>
</feature>
<accession>A0AAJ4R8T9</accession>
<dbReference type="InterPro" id="IPR043828">
    <property type="entry name" value="DUF5805"/>
</dbReference>
<dbReference type="Pfam" id="PF19121">
    <property type="entry name" value="DUF5805"/>
    <property type="match status" value="1"/>
</dbReference>
<proteinExistence type="predicted"/>
<reference evidence="2 3" key="1">
    <citation type="submission" date="2018-11" db="EMBL/GenBank/DDBJ databases">
        <title>Genome sequences of Natronomonas sp. CBA1133.</title>
        <authorList>
            <person name="Roh S.W."/>
            <person name="Cha I.-T."/>
        </authorList>
    </citation>
    <scope>NUCLEOTIDE SEQUENCE [LARGE SCALE GENOMIC DNA]</scope>
    <source>
        <strain evidence="2 3">CBA1133</strain>
    </source>
</reference>
<protein>
    <submittedName>
        <fullName evidence="2">Uncharacterized protein</fullName>
    </submittedName>
</protein>
<keyword evidence="3" id="KW-1185">Reference proteome</keyword>
<sequence length="137" mass="15386">MATDDDRERASVRTYVPRYQKEAWVEDADRLGMSQAEFVRTMVQAGRRSFEFDAEGDSDASNPDNGSSEGANPGVNGLETQLVELLDTDSHRSWDELLAGVTDDVEERLEQTLETLQQENRVHYSGRHGGYTLSTDE</sequence>
<feature type="compositionally biased region" description="Polar residues" evidence="1">
    <location>
        <begin position="59"/>
        <end position="70"/>
    </location>
</feature>
<dbReference type="RefSeq" id="WP_075936445.1">
    <property type="nucleotide sequence ID" value="NZ_BDJH01000002.1"/>
</dbReference>
<gene>
    <name evidence="2" type="ORF">Nmn1133_07025</name>
</gene>
<dbReference type="AlphaFoldDB" id="A0AAJ4R8T9"/>
<comment type="caution">
    <text evidence="2">The sequence shown here is derived from an EMBL/GenBank/DDBJ whole genome shotgun (WGS) entry which is preliminary data.</text>
</comment>
<evidence type="ECO:0000256" key="1">
    <source>
        <dbReference type="SAM" id="MobiDB-lite"/>
    </source>
</evidence>
<dbReference type="Proteomes" id="UP000270581">
    <property type="component" value="Unassembled WGS sequence"/>
</dbReference>
<dbReference type="EMBL" id="RJJC01000001">
    <property type="protein sequence ID" value="RNJ26444.1"/>
    <property type="molecule type" value="Genomic_DNA"/>
</dbReference>